<reference evidence="1" key="1">
    <citation type="submission" date="2020-05" db="EMBL/GenBank/DDBJ databases">
        <authorList>
            <person name="Chiriac C."/>
            <person name="Salcher M."/>
            <person name="Ghai R."/>
            <person name="Kavagutti S V."/>
        </authorList>
    </citation>
    <scope>NUCLEOTIDE SEQUENCE</scope>
</reference>
<sequence>MVDVGDAVSNHLLDDDAEALEGRPRAETRKRVPVEVRRLVLLERSPVVRPGIGRDVRVRIDHDGTLGELGEGLGHLDVQVALRTVEAGLDPDCLHRRDDGKPRNVAEEPVDTVHTALGGFRDDRGIVGGADRHLQVTHLAGVADLWKSGLGLADEIVAGCRIANEECGVGATVLSHLRCCAGIEGERGTHVERDVTGELLGHRRATGTEPCGLGLLEHTDGETHIDVEATDERDGLVGNRLAGAGCVLVRVGLAVTERDLQWTTSDTAAVIDVTLVNVTGCLDVRIRGNGRIDGRDDPDIDRFTRGRNHSSGLCRGSSCLGRSSSRLSGRRSRFRCHSCWCRFFFLVATGGGNQRRRGQYCDCCRELFAAPGRRRVLSDEHD</sequence>
<protein>
    <submittedName>
        <fullName evidence="1">Unannotated protein</fullName>
    </submittedName>
</protein>
<dbReference type="AlphaFoldDB" id="A0A6J7NST6"/>
<evidence type="ECO:0000313" key="1">
    <source>
        <dbReference type="EMBL" id="CAB4996550.1"/>
    </source>
</evidence>
<organism evidence="1">
    <name type="scientific">freshwater metagenome</name>
    <dbReference type="NCBI Taxonomy" id="449393"/>
    <lineage>
        <taxon>unclassified sequences</taxon>
        <taxon>metagenomes</taxon>
        <taxon>ecological metagenomes</taxon>
    </lineage>
</organism>
<accession>A0A6J7NST6</accession>
<proteinExistence type="predicted"/>
<gene>
    <name evidence="1" type="ORF">UFOPK3954_01496</name>
</gene>
<dbReference type="EMBL" id="CAFBON010000159">
    <property type="protein sequence ID" value="CAB4996550.1"/>
    <property type="molecule type" value="Genomic_DNA"/>
</dbReference>
<name>A0A6J7NST6_9ZZZZ</name>